<feature type="transmembrane region" description="Helical" evidence="7">
    <location>
        <begin position="382"/>
        <end position="401"/>
    </location>
</feature>
<evidence type="ECO:0000256" key="7">
    <source>
        <dbReference type="SAM" id="Phobius"/>
    </source>
</evidence>
<keyword evidence="10" id="KW-1185">Reference proteome</keyword>
<feature type="transmembrane region" description="Helical" evidence="7">
    <location>
        <begin position="92"/>
        <end position="118"/>
    </location>
</feature>
<evidence type="ECO:0000256" key="2">
    <source>
        <dbReference type="ARBA" id="ARBA00022448"/>
    </source>
</evidence>
<evidence type="ECO:0000256" key="5">
    <source>
        <dbReference type="ARBA" id="ARBA00023136"/>
    </source>
</evidence>
<keyword evidence="5 7" id="KW-0472">Membrane</keyword>
<dbReference type="Gene3D" id="1.20.1250.20">
    <property type="entry name" value="MFS general substrate transporter like domains"/>
    <property type="match status" value="2"/>
</dbReference>
<feature type="transmembrane region" description="Helical" evidence="7">
    <location>
        <begin position="157"/>
        <end position="177"/>
    </location>
</feature>
<evidence type="ECO:0000313" key="9">
    <source>
        <dbReference type="EMBL" id="MBP2369627.1"/>
    </source>
</evidence>
<dbReference type="PROSITE" id="PS50850">
    <property type="entry name" value="MFS"/>
    <property type="match status" value="1"/>
</dbReference>
<keyword evidence="2" id="KW-0813">Transport</keyword>
<dbReference type="PANTHER" id="PTHR43385:SF1">
    <property type="entry name" value="RIBOFLAVIN TRANSPORTER RIBJ"/>
    <property type="match status" value="1"/>
</dbReference>
<comment type="caution">
    <text evidence="9">The sequence shown here is derived from an EMBL/GenBank/DDBJ whole genome shotgun (WGS) entry which is preliminary data.</text>
</comment>
<dbReference type="SUPFAM" id="SSF103473">
    <property type="entry name" value="MFS general substrate transporter"/>
    <property type="match status" value="1"/>
</dbReference>
<keyword evidence="4 7" id="KW-1133">Transmembrane helix</keyword>
<dbReference type="InterPro" id="IPR036259">
    <property type="entry name" value="MFS_trans_sf"/>
</dbReference>
<name>A0ABS4W095_9PSEU</name>
<feature type="region of interest" description="Disordered" evidence="6">
    <location>
        <begin position="407"/>
        <end position="436"/>
    </location>
</feature>
<evidence type="ECO:0000256" key="4">
    <source>
        <dbReference type="ARBA" id="ARBA00022989"/>
    </source>
</evidence>
<feature type="transmembrane region" description="Helical" evidence="7">
    <location>
        <begin position="125"/>
        <end position="145"/>
    </location>
</feature>
<comment type="subcellular location">
    <subcellularLocation>
        <location evidence="1">Cell membrane</location>
        <topology evidence="1">Multi-pass membrane protein</topology>
    </subcellularLocation>
</comment>
<feature type="transmembrane region" description="Helical" evidence="7">
    <location>
        <begin position="227"/>
        <end position="247"/>
    </location>
</feature>
<dbReference type="EMBL" id="JAGINU010000001">
    <property type="protein sequence ID" value="MBP2369627.1"/>
    <property type="molecule type" value="Genomic_DNA"/>
</dbReference>
<dbReference type="Pfam" id="PF07690">
    <property type="entry name" value="MFS_1"/>
    <property type="match status" value="1"/>
</dbReference>
<dbReference type="PANTHER" id="PTHR43385">
    <property type="entry name" value="RIBOFLAVIN TRANSPORTER RIBJ"/>
    <property type="match status" value="1"/>
</dbReference>
<feature type="transmembrane region" description="Helical" evidence="7">
    <location>
        <begin position="35"/>
        <end position="56"/>
    </location>
</feature>
<evidence type="ECO:0000256" key="6">
    <source>
        <dbReference type="SAM" id="MobiDB-lite"/>
    </source>
</evidence>
<keyword evidence="3 7" id="KW-0812">Transmembrane</keyword>
<evidence type="ECO:0000259" key="8">
    <source>
        <dbReference type="PROSITE" id="PS50850"/>
    </source>
</evidence>
<evidence type="ECO:0000256" key="3">
    <source>
        <dbReference type="ARBA" id="ARBA00022692"/>
    </source>
</evidence>
<feature type="transmembrane region" description="Helical" evidence="7">
    <location>
        <begin position="267"/>
        <end position="285"/>
    </location>
</feature>
<feature type="transmembrane region" description="Helical" evidence="7">
    <location>
        <begin position="317"/>
        <end position="334"/>
    </location>
</feature>
<feature type="transmembrane region" description="Helical" evidence="7">
    <location>
        <begin position="355"/>
        <end position="376"/>
    </location>
</feature>
<feature type="transmembrane region" description="Helical" evidence="7">
    <location>
        <begin position="68"/>
        <end position="86"/>
    </location>
</feature>
<proteinExistence type="predicted"/>
<evidence type="ECO:0000256" key="1">
    <source>
        <dbReference type="ARBA" id="ARBA00004651"/>
    </source>
</evidence>
<dbReference type="Proteomes" id="UP001519295">
    <property type="component" value="Unassembled WGS sequence"/>
</dbReference>
<dbReference type="InterPro" id="IPR052983">
    <property type="entry name" value="MFS_Riboflavin_Transporter"/>
</dbReference>
<gene>
    <name evidence="9" type="ORF">JOF36_005323</name>
</gene>
<sequence>MISSASVALAMTAPGQTAAVSVFVDPLIASLEVPRWSVATAYAIGSLAGALAMPWLGRMLDRFGPRRVMAVIGCCFGAILLAAATVTEIVGLTAAFVGIRIGGQGALSLAATTAVAVYMQRRRGLAIGIVTAVGTSVISLAPLGLEHLISDLGWRTVWQLQGWAVLAVTVPAALLVLPRRVRTSGDLAVGTGPPGDLTPSGPEPGTPAGAISSAADRTLRQAGRTSVFWIVIAGTGVCSLVTTALTFHQVSLLGERGLSVAEAAANFVPQLFAGLFVSFLFGWLADHVGDRALIVAVMVMLALATVGAGGVRPGWTAVVYGLALGASIGGIRTLKGVVFNEGFGSGHLATLRGTVHAVIIGASALGPLVLALGRVWSSSYQPTLLVLCLLPALVVVAVYLTRPVGPASRRQTAPRSAAPRRAARRGPAGRLRLGRS</sequence>
<accession>A0ABS4W095</accession>
<dbReference type="InterPro" id="IPR011701">
    <property type="entry name" value="MFS"/>
</dbReference>
<dbReference type="InterPro" id="IPR020846">
    <property type="entry name" value="MFS_dom"/>
</dbReference>
<feature type="domain" description="Major facilitator superfamily (MFS) profile" evidence="8">
    <location>
        <begin position="1"/>
        <end position="409"/>
    </location>
</feature>
<reference evidence="9 10" key="1">
    <citation type="submission" date="2021-03" db="EMBL/GenBank/DDBJ databases">
        <title>Sequencing the genomes of 1000 actinobacteria strains.</title>
        <authorList>
            <person name="Klenk H.-P."/>
        </authorList>
    </citation>
    <scope>NUCLEOTIDE SEQUENCE [LARGE SCALE GENOMIC DNA]</scope>
    <source>
        <strain evidence="9 10">DSM 45256</strain>
    </source>
</reference>
<feature type="region of interest" description="Disordered" evidence="6">
    <location>
        <begin position="187"/>
        <end position="211"/>
    </location>
</feature>
<feature type="transmembrane region" description="Helical" evidence="7">
    <location>
        <begin position="292"/>
        <end position="311"/>
    </location>
</feature>
<organism evidence="9 10">
    <name type="scientific">Pseudonocardia parietis</name>
    <dbReference type="NCBI Taxonomy" id="570936"/>
    <lineage>
        <taxon>Bacteria</taxon>
        <taxon>Bacillati</taxon>
        <taxon>Actinomycetota</taxon>
        <taxon>Actinomycetes</taxon>
        <taxon>Pseudonocardiales</taxon>
        <taxon>Pseudonocardiaceae</taxon>
        <taxon>Pseudonocardia</taxon>
    </lineage>
</organism>
<evidence type="ECO:0000313" key="10">
    <source>
        <dbReference type="Proteomes" id="UP001519295"/>
    </source>
</evidence>
<dbReference type="RefSeq" id="WP_210031931.1">
    <property type="nucleotide sequence ID" value="NZ_JAGINU010000001.1"/>
</dbReference>
<protein>
    <submittedName>
        <fullName evidence="9">MFS family permease</fullName>
    </submittedName>
</protein>